<dbReference type="Proteomes" id="UP000824469">
    <property type="component" value="Unassembled WGS sequence"/>
</dbReference>
<sequence length="216" mass="24432">GRGRSTISMDASPPDRYLKPFRLLSRLLQSDCPKEETVGNANQQNSVERLQNAPWNSMDWNGGRDKEESVRDRCLGNRDTLDPGLSKISYRGVMQYFKTEFETSSLEIKKWTLQQENFVGTAVNGVVNVMEACTRAKSVSREGFTSSVIVACPMNDKGESEETCLDERLDEEEDRAHAYLPISSRKLLDMGFTYKYSLEESFDEGIECAMNNGILK</sequence>
<accession>A0AA38CFW6</accession>
<protein>
    <submittedName>
        <fullName evidence="1">Uncharacterized protein</fullName>
    </submittedName>
</protein>
<comment type="caution">
    <text evidence="1">The sequence shown here is derived from an EMBL/GenBank/DDBJ whole genome shotgun (WGS) entry which is preliminary data.</text>
</comment>
<reference evidence="1 2" key="1">
    <citation type="journal article" date="2021" name="Nat. Plants">
        <title>The Taxus genome provides insights into paclitaxel biosynthesis.</title>
        <authorList>
            <person name="Xiong X."/>
            <person name="Gou J."/>
            <person name="Liao Q."/>
            <person name="Li Y."/>
            <person name="Zhou Q."/>
            <person name="Bi G."/>
            <person name="Li C."/>
            <person name="Du R."/>
            <person name="Wang X."/>
            <person name="Sun T."/>
            <person name="Guo L."/>
            <person name="Liang H."/>
            <person name="Lu P."/>
            <person name="Wu Y."/>
            <person name="Zhang Z."/>
            <person name="Ro D.K."/>
            <person name="Shang Y."/>
            <person name="Huang S."/>
            <person name="Yan J."/>
        </authorList>
    </citation>
    <scope>NUCLEOTIDE SEQUENCE [LARGE SCALE GENOMIC DNA]</scope>
    <source>
        <strain evidence="1">Ta-2019</strain>
    </source>
</reference>
<proteinExistence type="predicted"/>
<organism evidence="1 2">
    <name type="scientific">Taxus chinensis</name>
    <name type="common">Chinese yew</name>
    <name type="synonym">Taxus wallichiana var. chinensis</name>
    <dbReference type="NCBI Taxonomy" id="29808"/>
    <lineage>
        <taxon>Eukaryota</taxon>
        <taxon>Viridiplantae</taxon>
        <taxon>Streptophyta</taxon>
        <taxon>Embryophyta</taxon>
        <taxon>Tracheophyta</taxon>
        <taxon>Spermatophyta</taxon>
        <taxon>Pinopsida</taxon>
        <taxon>Pinidae</taxon>
        <taxon>Conifers II</taxon>
        <taxon>Cupressales</taxon>
        <taxon>Taxaceae</taxon>
        <taxon>Taxus</taxon>
    </lineage>
</organism>
<dbReference type="Gene3D" id="3.40.50.720">
    <property type="entry name" value="NAD(P)-binding Rossmann-like Domain"/>
    <property type="match status" value="1"/>
</dbReference>
<name>A0AA38CFW6_TAXCH</name>
<evidence type="ECO:0000313" key="2">
    <source>
        <dbReference type="Proteomes" id="UP000824469"/>
    </source>
</evidence>
<feature type="non-terminal residue" evidence="1">
    <location>
        <position position="1"/>
    </location>
</feature>
<dbReference type="EMBL" id="JAHRHJ020000011">
    <property type="protein sequence ID" value="KAH9295983.1"/>
    <property type="molecule type" value="Genomic_DNA"/>
</dbReference>
<dbReference type="AlphaFoldDB" id="A0AA38CFW6"/>
<feature type="non-terminal residue" evidence="1">
    <location>
        <position position="216"/>
    </location>
</feature>
<evidence type="ECO:0000313" key="1">
    <source>
        <dbReference type="EMBL" id="KAH9295983.1"/>
    </source>
</evidence>
<gene>
    <name evidence="1" type="ORF">KI387_039571</name>
</gene>
<keyword evidence="2" id="KW-1185">Reference proteome</keyword>